<sequence>MSKDATVQLKILKLNQMRLLTDLMGQINELKYSTTEPGIQTTRAKLDADAKAKRAKLDIEEAAIKQEAAHEAELKKMETGHQPAENQPDFLSGLAAISAAGTCAGYASLVVEADPRIYTAAQVADISGKALDAYEVEAESDKVATVKFESENDFEVVKHTNMDDYFIQLDDY</sequence>
<dbReference type="Proteomes" id="UP000789739">
    <property type="component" value="Unassembled WGS sequence"/>
</dbReference>
<proteinExistence type="predicted"/>
<accession>A0A9N9FNB6</accession>
<protein>
    <submittedName>
        <fullName evidence="1">1174_t:CDS:1</fullName>
    </submittedName>
</protein>
<organism evidence="1 2">
    <name type="scientific">Paraglomus brasilianum</name>
    <dbReference type="NCBI Taxonomy" id="144538"/>
    <lineage>
        <taxon>Eukaryota</taxon>
        <taxon>Fungi</taxon>
        <taxon>Fungi incertae sedis</taxon>
        <taxon>Mucoromycota</taxon>
        <taxon>Glomeromycotina</taxon>
        <taxon>Glomeromycetes</taxon>
        <taxon>Paraglomerales</taxon>
        <taxon>Paraglomeraceae</taxon>
        <taxon>Paraglomus</taxon>
    </lineage>
</organism>
<reference evidence="1" key="1">
    <citation type="submission" date="2021-06" db="EMBL/GenBank/DDBJ databases">
        <authorList>
            <person name="Kallberg Y."/>
            <person name="Tangrot J."/>
            <person name="Rosling A."/>
        </authorList>
    </citation>
    <scope>NUCLEOTIDE SEQUENCE</scope>
    <source>
        <strain evidence="1">BR232B</strain>
    </source>
</reference>
<comment type="caution">
    <text evidence="1">The sequence shown here is derived from an EMBL/GenBank/DDBJ whole genome shotgun (WGS) entry which is preliminary data.</text>
</comment>
<keyword evidence="2" id="KW-1185">Reference proteome</keyword>
<dbReference type="EMBL" id="CAJVPI010000543">
    <property type="protein sequence ID" value="CAG8548490.1"/>
    <property type="molecule type" value="Genomic_DNA"/>
</dbReference>
<dbReference type="AlphaFoldDB" id="A0A9N9FNB6"/>
<evidence type="ECO:0000313" key="1">
    <source>
        <dbReference type="EMBL" id="CAG8548490.1"/>
    </source>
</evidence>
<name>A0A9N9FNB6_9GLOM</name>
<gene>
    <name evidence="1" type="ORF">PBRASI_LOCUS4958</name>
</gene>
<evidence type="ECO:0000313" key="2">
    <source>
        <dbReference type="Proteomes" id="UP000789739"/>
    </source>
</evidence>